<evidence type="ECO:0000256" key="1">
    <source>
        <dbReference type="SAM" id="MobiDB-lite"/>
    </source>
</evidence>
<organism evidence="2 3">
    <name type="scientific">Fusarium venenatum</name>
    <dbReference type="NCBI Taxonomy" id="56646"/>
    <lineage>
        <taxon>Eukaryota</taxon>
        <taxon>Fungi</taxon>
        <taxon>Dikarya</taxon>
        <taxon>Ascomycota</taxon>
        <taxon>Pezizomycotina</taxon>
        <taxon>Sordariomycetes</taxon>
        <taxon>Hypocreomycetidae</taxon>
        <taxon>Hypocreales</taxon>
        <taxon>Nectriaceae</taxon>
        <taxon>Fusarium</taxon>
    </lineage>
</organism>
<dbReference type="STRING" id="56646.A0A2L2TXT9"/>
<name>A0A2L2TXT9_9HYPO</name>
<dbReference type="AlphaFoldDB" id="A0A2L2TXT9"/>
<sequence length="661" mass="74354">MAASHSCTGIDALLLEEAPRLPWSSGSDKTIHAIEMLENFAYNDMESHVPTEAALLRLHIQEGTSTGCFDSLVDNVNSITNAVLPEVRRTIESGAFSLRDLINLRHVSTTFPGQETTCIYLRIYANQDRGDQPFADGTQANIDKTVGLYIGKTTNMENRLRIYQQALEDPSSTSQHVYINRRSSPANQHMIPLMVWTGNVSPHIVAMAEQIMVLLFRTYLSFLYIPEHKDSRTILASERAKFFSSVMKTTATATGWPCLRPKGCNFDSPLFCFGLATDIIAIGAAPGDPNSRALTSYRLKRNLNVRTTSNGYISFTVSLSSDNTHSSGTSRRRWCFSINNEYLIAQRPKYVYLVFEIMNDNKPHPRPWIGMPFASQFENFEQASSLGVHVEWYNDSTESWCKVSLQKQLVGKHANWIQNRDHDAFLRPYYDSMAMIQGLRGLEYTGTLNGHPMRVKLSNPVKTLETLHLSQHYRLQPRPTTKCSAPSRASWDYNFQLMFQKFSGPHTVVGPSTAPLATSGSMCVAPMDLSISTTLGQERRCCDTCYVSSAGKAVRCEPEPGHPHGCCRLCALYNRPCTFTPFSQLSTLWGNRLPHVTATRALARFPNGPFRSLAYHRTMNPEEIAEIWPVQVPLNEKFGVWNDDENEEEEQEGEGEEEDAE</sequence>
<dbReference type="EMBL" id="LN649229">
    <property type="protein sequence ID" value="CEI65605.1"/>
    <property type="molecule type" value="Genomic_DNA"/>
</dbReference>
<reference evidence="3" key="1">
    <citation type="submission" date="2014-10" db="EMBL/GenBank/DDBJ databases">
        <authorList>
            <person name="King R."/>
        </authorList>
    </citation>
    <scope>NUCLEOTIDE SEQUENCE [LARGE SCALE GENOMIC DNA]</scope>
    <source>
        <strain evidence="3">A3/5</strain>
    </source>
</reference>
<protein>
    <submittedName>
        <fullName evidence="2">Uncharacterized protein</fullName>
    </submittedName>
</protein>
<evidence type="ECO:0000313" key="3">
    <source>
        <dbReference type="Proteomes" id="UP000245910"/>
    </source>
</evidence>
<accession>A0A2L2TXT9</accession>
<feature type="compositionally biased region" description="Acidic residues" evidence="1">
    <location>
        <begin position="642"/>
        <end position="661"/>
    </location>
</feature>
<dbReference type="Proteomes" id="UP000245910">
    <property type="component" value="Chromosome I"/>
</dbReference>
<evidence type="ECO:0000313" key="2">
    <source>
        <dbReference type="EMBL" id="CEI65605.1"/>
    </source>
</evidence>
<proteinExistence type="predicted"/>
<feature type="region of interest" description="Disordered" evidence="1">
    <location>
        <begin position="640"/>
        <end position="661"/>
    </location>
</feature>
<keyword evidence="3" id="KW-1185">Reference proteome</keyword>